<gene>
    <name evidence="1" type="ORF">MLD38_020422</name>
</gene>
<keyword evidence="2" id="KW-1185">Reference proteome</keyword>
<proteinExistence type="predicted"/>
<organism evidence="1 2">
    <name type="scientific">Melastoma candidum</name>
    <dbReference type="NCBI Taxonomy" id="119954"/>
    <lineage>
        <taxon>Eukaryota</taxon>
        <taxon>Viridiplantae</taxon>
        <taxon>Streptophyta</taxon>
        <taxon>Embryophyta</taxon>
        <taxon>Tracheophyta</taxon>
        <taxon>Spermatophyta</taxon>
        <taxon>Magnoliopsida</taxon>
        <taxon>eudicotyledons</taxon>
        <taxon>Gunneridae</taxon>
        <taxon>Pentapetalae</taxon>
        <taxon>rosids</taxon>
        <taxon>malvids</taxon>
        <taxon>Myrtales</taxon>
        <taxon>Melastomataceae</taxon>
        <taxon>Melastomatoideae</taxon>
        <taxon>Melastomateae</taxon>
        <taxon>Melastoma</taxon>
    </lineage>
</organism>
<evidence type="ECO:0000313" key="1">
    <source>
        <dbReference type="EMBL" id="KAI4364312.1"/>
    </source>
</evidence>
<accession>A0ACB9QFW3</accession>
<dbReference type="EMBL" id="CM042885">
    <property type="protein sequence ID" value="KAI4364312.1"/>
    <property type="molecule type" value="Genomic_DNA"/>
</dbReference>
<name>A0ACB9QFW3_9MYRT</name>
<evidence type="ECO:0000313" key="2">
    <source>
        <dbReference type="Proteomes" id="UP001057402"/>
    </source>
</evidence>
<comment type="caution">
    <text evidence="1">The sequence shown here is derived from an EMBL/GenBank/DDBJ whole genome shotgun (WGS) entry which is preliminary data.</text>
</comment>
<reference evidence="2" key="1">
    <citation type="journal article" date="2023" name="Front. Plant Sci.">
        <title>Chromosomal-level genome assembly of Melastoma candidum provides insights into trichome evolution.</title>
        <authorList>
            <person name="Zhong Y."/>
            <person name="Wu W."/>
            <person name="Sun C."/>
            <person name="Zou P."/>
            <person name="Liu Y."/>
            <person name="Dai S."/>
            <person name="Zhou R."/>
        </authorList>
    </citation>
    <scope>NUCLEOTIDE SEQUENCE [LARGE SCALE GENOMIC DNA]</scope>
</reference>
<sequence length="671" mass="74544">MHLFCRPCLAYIASHTHACPCDGHVVTVENSKLLMESNKELAATIGKIFVHCLYHRSGCTWQGPLSECSNHCSGCTVGNSLVFCNLCGSQVLHRLSQEHRQNCPNLQPHAMSSQALGYQNMTSAYAENQQSQEMFRHRQQGQQHYGHLPPRFQMNHQPPVPSQPPTCFLGPQMMQQRSPQCAPSFVGPPDPLQPQFPASLPALHHGQPQLQMLPLYPFTPPPPPPQPQLSYQVQAKEQQHFPRHPPPPPPLAPPLVLSHCAPRPHLQTQPPLQVPHPFHLTVPQRAPHHNFLHPSTVMPPSYEHHSQGVAYDYNRPPSRWQMPLPSVNPQPVPPVQLQPQPIPEMPLHMQSSRLAPPTVLQENKKQSQFPVTDFRFQSPQLHVRVADDTSGFVQQNPMHPFGPPLVPYHLQQPAHPQLQSVASSNLRNWSQNLLGGPNFSLAPSSECSVSSGLTSAQQIMPGAVNQRTVVSQGQVCQLSEQQHNMDDATKVAFPVGSNASELMSKYESKTECPVYSFEGKSEADESQSVAQSKTSTQFVSEDGPPGFENVIQRPRYARSESSVPREVNCSIIRPSTSPMDLSRRAYPQFQEPRLRGRSPFPNGEMRTDGLGPFPFSGHMGVGSNRQCCPQKANHDTVEGFQSGPQVQGHQNVAADIARDVKLENLKRRKIG</sequence>
<protein>
    <submittedName>
        <fullName evidence="1">Uncharacterized protein</fullName>
    </submittedName>
</protein>
<dbReference type="Proteomes" id="UP001057402">
    <property type="component" value="Chromosome 6"/>
</dbReference>